<evidence type="ECO:0000256" key="6">
    <source>
        <dbReference type="ARBA" id="ARBA00023242"/>
    </source>
</evidence>
<name>A0A3Q3FBF6_9LABR</name>
<evidence type="ECO:0000256" key="7">
    <source>
        <dbReference type="PROSITE-ProRule" id="PRU00042"/>
    </source>
</evidence>
<evidence type="ECO:0000256" key="1">
    <source>
        <dbReference type="ARBA" id="ARBA00004123"/>
    </source>
</evidence>
<dbReference type="GO" id="GO:0005634">
    <property type="term" value="C:nucleus"/>
    <property type="evidence" value="ECO:0007669"/>
    <property type="project" value="UniProtKB-SubCell"/>
</dbReference>
<dbReference type="Gene3D" id="3.30.160.60">
    <property type="entry name" value="Classic Zinc Finger"/>
    <property type="match status" value="3"/>
</dbReference>
<dbReference type="Ensembl" id="ENSLBET00000017709.1">
    <property type="protein sequence ID" value="ENSLBEP00000016763.1"/>
    <property type="gene ID" value="ENSLBEG00000012927.1"/>
</dbReference>
<keyword evidence="3" id="KW-0677">Repeat</keyword>
<evidence type="ECO:0000256" key="3">
    <source>
        <dbReference type="ARBA" id="ARBA00022737"/>
    </source>
</evidence>
<feature type="domain" description="C2H2-type" evidence="9">
    <location>
        <begin position="18"/>
        <end position="45"/>
    </location>
</feature>
<protein>
    <recommendedName>
        <fullName evidence="9">C2H2-type domain-containing protein</fullName>
    </recommendedName>
</protein>
<accession>A0A3Q3FBF6</accession>
<evidence type="ECO:0000313" key="10">
    <source>
        <dbReference type="Ensembl" id="ENSLBEP00000016763.1"/>
    </source>
</evidence>
<evidence type="ECO:0000256" key="4">
    <source>
        <dbReference type="ARBA" id="ARBA00022771"/>
    </source>
</evidence>
<evidence type="ECO:0000256" key="2">
    <source>
        <dbReference type="ARBA" id="ARBA00022723"/>
    </source>
</evidence>
<dbReference type="PANTHER" id="PTHR24394">
    <property type="entry name" value="ZINC FINGER PROTEIN"/>
    <property type="match status" value="1"/>
</dbReference>
<dbReference type="InParanoid" id="A0A3Q3FBF6"/>
<dbReference type="PROSITE" id="PS00028">
    <property type="entry name" value="ZINC_FINGER_C2H2_1"/>
    <property type="match status" value="1"/>
</dbReference>
<dbReference type="PROSITE" id="PS50157">
    <property type="entry name" value="ZINC_FINGER_C2H2_2"/>
    <property type="match status" value="2"/>
</dbReference>
<dbReference type="GeneTree" id="ENSGT01150000286981"/>
<dbReference type="Proteomes" id="UP000261660">
    <property type="component" value="Unplaced"/>
</dbReference>
<keyword evidence="8" id="KW-0472">Membrane</keyword>
<dbReference type="SUPFAM" id="SSF57667">
    <property type="entry name" value="beta-beta-alpha zinc fingers"/>
    <property type="match status" value="1"/>
</dbReference>
<keyword evidence="2" id="KW-0479">Metal-binding</keyword>
<reference evidence="10" key="2">
    <citation type="submission" date="2025-09" db="UniProtKB">
        <authorList>
            <consortium name="Ensembl"/>
        </authorList>
    </citation>
    <scope>IDENTIFICATION</scope>
</reference>
<dbReference type="AlphaFoldDB" id="A0A3Q3FBF6"/>
<dbReference type="SMART" id="SM00355">
    <property type="entry name" value="ZnF_C2H2"/>
    <property type="match status" value="1"/>
</dbReference>
<evidence type="ECO:0000256" key="5">
    <source>
        <dbReference type="ARBA" id="ARBA00022833"/>
    </source>
</evidence>
<dbReference type="InterPro" id="IPR036236">
    <property type="entry name" value="Znf_C2H2_sf"/>
</dbReference>
<dbReference type="STRING" id="56723.ENSLBEP00000016763"/>
<feature type="transmembrane region" description="Helical" evidence="8">
    <location>
        <begin position="60"/>
        <end position="77"/>
    </location>
</feature>
<dbReference type="Pfam" id="PF00096">
    <property type="entry name" value="zf-C2H2"/>
    <property type="match status" value="1"/>
</dbReference>
<comment type="subcellular location">
    <subcellularLocation>
        <location evidence="1">Nucleus</location>
    </subcellularLocation>
</comment>
<dbReference type="FunFam" id="3.30.160.60:FF:002343">
    <property type="entry name" value="Zinc finger protein 33A"/>
    <property type="match status" value="1"/>
</dbReference>
<dbReference type="PANTHER" id="PTHR24394:SF29">
    <property type="entry name" value="MYONEURIN"/>
    <property type="match status" value="1"/>
</dbReference>
<keyword evidence="11" id="KW-1185">Reference proteome</keyword>
<evidence type="ECO:0000313" key="11">
    <source>
        <dbReference type="Proteomes" id="UP000261660"/>
    </source>
</evidence>
<evidence type="ECO:0000259" key="9">
    <source>
        <dbReference type="PROSITE" id="PS50157"/>
    </source>
</evidence>
<feature type="domain" description="C2H2-type" evidence="9">
    <location>
        <begin position="1"/>
        <end position="17"/>
    </location>
</feature>
<organism evidence="10 11">
    <name type="scientific">Labrus bergylta</name>
    <name type="common">ballan wrasse</name>
    <dbReference type="NCBI Taxonomy" id="56723"/>
    <lineage>
        <taxon>Eukaryota</taxon>
        <taxon>Metazoa</taxon>
        <taxon>Chordata</taxon>
        <taxon>Craniata</taxon>
        <taxon>Vertebrata</taxon>
        <taxon>Euteleostomi</taxon>
        <taxon>Actinopterygii</taxon>
        <taxon>Neopterygii</taxon>
        <taxon>Teleostei</taxon>
        <taxon>Neoteleostei</taxon>
        <taxon>Acanthomorphata</taxon>
        <taxon>Eupercaria</taxon>
        <taxon>Labriformes</taxon>
        <taxon>Labridae</taxon>
        <taxon>Labrus</taxon>
    </lineage>
</organism>
<dbReference type="InterPro" id="IPR013087">
    <property type="entry name" value="Znf_C2H2_type"/>
</dbReference>
<proteinExistence type="predicted"/>
<keyword evidence="5" id="KW-0862">Zinc</keyword>
<keyword evidence="4 7" id="KW-0863">Zinc-finger</keyword>
<dbReference type="GO" id="GO:0000981">
    <property type="term" value="F:DNA-binding transcription factor activity, RNA polymerase II-specific"/>
    <property type="evidence" value="ECO:0007669"/>
    <property type="project" value="TreeGrafter"/>
</dbReference>
<reference evidence="10" key="1">
    <citation type="submission" date="2025-08" db="UniProtKB">
        <authorList>
            <consortium name="Ensembl"/>
        </authorList>
    </citation>
    <scope>IDENTIFICATION</scope>
</reference>
<keyword evidence="8" id="KW-0812">Transmembrane</keyword>
<keyword evidence="8" id="KW-1133">Transmembrane helix</keyword>
<sequence>MRSDLNRHVRIHSGERPFTCKTCGKSFKIKGNLTEHMRTHSGERPHCCRICGRDFRSGRIIIFPLQMLIMVTIIYNIKVMNVGCRGPTYSRTTAGKDKRER</sequence>
<evidence type="ECO:0000256" key="8">
    <source>
        <dbReference type="SAM" id="Phobius"/>
    </source>
</evidence>
<keyword evidence="6" id="KW-0539">Nucleus</keyword>
<dbReference type="GO" id="GO:0008270">
    <property type="term" value="F:zinc ion binding"/>
    <property type="evidence" value="ECO:0007669"/>
    <property type="project" value="UniProtKB-KW"/>
</dbReference>